<dbReference type="GeneID" id="108743697"/>
<evidence type="ECO:0000256" key="2">
    <source>
        <dbReference type="ARBA" id="ARBA00017835"/>
    </source>
</evidence>
<keyword evidence="4" id="KW-1185">Reference proteome</keyword>
<dbReference type="KEGG" id="apln:112903857"/>
<dbReference type="GO" id="GO:0005739">
    <property type="term" value="C:mitochondrion"/>
    <property type="evidence" value="ECO:0007669"/>
    <property type="project" value="TreeGrafter"/>
</dbReference>
<comment type="similarity">
    <text evidence="1">Belongs to the MTFP1 family.</text>
</comment>
<dbReference type="Pfam" id="PF10558">
    <property type="entry name" value="MTP18"/>
    <property type="match status" value="1"/>
</dbReference>
<accession>A0A1W4XFK2</accession>
<dbReference type="InterPro" id="IPR019560">
    <property type="entry name" value="Mitochondrial_18_kDa_protein"/>
</dbReference>
<gene>
    <name evidence="5" type="primary">LOC108743697</name>
    <name evidence="6" type="synonym">LOC112903857</name>
</gene>
<sequence>MYPKENDPYRDTPIRYLGYANEVGEAFRGFIGSRLVHYSYAVASLYMLADTVDKLTKTYEQTHKVHKTLFTATDVFFWQFLASISIPGYTINRICKGTNYLLTRTKISVAMRNTLTTSVALLCIPIIIKPIDRFVDTVLDNTLRKIAP</sequence>
<name>A0A1W4XFK2_AGRPL</name>
<protein>
    <recommendedName>
        <fullName evidence="2">Mitochondrial fission process protein 1</fullName>
    </recommendedName>
    <alternativeName>
        <fullName evidence="3">Mitochondrial 18 kDa protein</fullName>
    </alternativeName>
</protein>
<evidence type="ECO:0000256" key="1">
    <source>
        <dbReference type="ARBA" id="ARBA00009224"/>
    </source>
</evidence>
<dbReference type="KEGG" id="apln:108743697"/>
<dbReference type="STRING" id="224129.A0A1W4XFK2"/>
<proteinExistence type="inferred from homology"/>
<evidence type="ECO:0000313" key="4">
    <source>
        <dbReference type="Proteomes" id="UP000192223"/>
    </source>
</evidence>
<dbReference type="RefSeq" id="XP_018334784.1">
    <property type="nucleotide sequence ID" value="XM_018479282.2"/>
</dbReference>
<dbReference type="PANTHER" id="PTHR11001:SF2">
    <property type="entry name" value="MITOCHONDRIAL FISSION PROCESS PROTEIN 1"/>
    <property type="match status" value="1"/>
</dbReference>
<evidence type="ECO:0000256" key="3">
    <source>
        <dbReference type="ARBA" id="ARBA00029631"/>
    </source>
</evidence>
<organism evidence="4 5">
    <name type="scientific">Agrilus planipennis</name>
    <name type="common">Emerald ash borer</name>
    <name type="synonym">Agrilus marcopoli</name>
    <dbReference type="NCBI Taxonomy" id="224129"/>
    <lineage>
        <taxon>Eukaryota</taxon>
        <taxon>Metazoa</taxon>
        <taxon>Ecdysozoa</taxon>
        <taxon>Arthropoda</taxon>
        <taxon>Hexapoda</taxon>
        <taxon>Insecta</taxon>
        <taxon>Pterygota</taxon>
        <taxon>Neoptera</taxon>
        <taxon>Endopterygota</taxon>
        <taxon>Coleoptera</taxon>
        <taxon>Polyphaga</taxon>
        <taxon>Elateriformia</taxon>
        <taxon>Buprestoidea</taxon>
        <taxon>Buprestidae</taxon>
        <taxon>Agrilinae</taxon>
        <taxon>Agrilus</taxon>
    </lineage>
</organism>
<dbReference type="OrthoDB" id="424969at2759"/>
<dbReference type="GO" id="GO:0000266">
    <property type="term" value="P:mitochondrial fission"/>
    <property type="evidence" value="ECO:0007669"/>
    <property type="project" value="TreeGrafter"/>
</dbReference>
<evidence type="ECO:0000313" key="5">
    <source>
        <dbReference type="RefSeq" id="XP_018334784.1"/>
    </source>
</evidence>
<dbReference type="AlphaFoldDB" id="A0A1W4XFK2"/>
<reference evidence="5 6" key="1">
    <citation type="submission" date="2025-04" db="UniProtKB">
        <authorList>
            <consortium name="RefSeq"/>
        </authorList>
    </citation>
    <scope>IDENTIFICATION</scope>
    <source>
        <tissue evidence="5 6">Entire body</tissue>
    </source>
</reference>
<dbReference type="RefSeq" id="XP_025831879.1">
    <property type="nucleotide sequence ID" value="XM_025976094.1"/>
</dbReference>
<evidence type="ECO:0000313" key="6">
    <source>
        <dbReference type="RefSeq" id="XP_025831879.1"/>
    </source>
</evidence>
<dbReference type="Proteomes" id="UP000192223">
    <property type="component" value="Unplaced"/>
</dbReference>
<dbReference type="PANTHER" id="PTHR11001">
    <property type="entry name" value="MITOCHONDRIAL FISSION PROCESS PROTEIN 1"/>
    <property type="match status" value="1"/>
</dbReference>